<keyword evidence="6" id="KW-0378">Hydrolase</keyword>
<comment type="subcellular location">
    <subcellularLocation>
        <location evidence="1">Secreted</location>
    </subcellularLocation>
</comment>
<dbReference type="SUPFAM" id="SSF53474">
    <property type="entry name" value="alpha/beta-Hydrolases"/>
    <property type="match status" value="1"/>
</dbReference>
<accession>A0A850LGX5</accession>
<keyword evidence="3" id="KW-0964">Secreted</keyword>
<dbReference type="Proteomes" id="UP000565723">
    <property type="component" value="Unassembled WGS sequence"/>
</dbReference>
<evidence type="ECO:0000256" key="6">
    <source>
        <dbReference type="ARBA" id="ARBA00022801"/>
    </source>
</evidence>
<dbReference type="GO" id="GO:0045493">
    <property type="term" value="P:xylan catabolic process"/>
    <property type="evidence" value="ECO:0007669"/>
    <property type="project" value="UniProtKB-KW"/>
</dbReference>
<dbReference type="Pfam" id="PF02230">
    <property type="entry name" value="Abhydrolase_2"/>
    <property type="match status" value="1"/>
</dbReference>
<dbReference type="PANTHER" id="PTHR38050">
    <property type="match status" value="1"/>
</dbReference>
<evidence type="ECO:0000256" key="8">
    <source>
        <dbReference type="ARBA" id="ARBA00023326"/>
    </source>
</evidence>
<protein>
    <submittedName>
        <fullName evidence="12">Polyhydroxybutyrate depolymerase</fullName>
    </submittedName>
</protein>
<reference evidence="12 13" key="1">
    <citation type="journal article" date="2020" name="Proc. Natl. Acad. Sci. U.S.A.">
        <title>Ecological drivers of bacterial community assembly in synthetic phycospheres.</title>
        <authorList>
            <person name="Fu H."/>
            <person name="Uchimiya M."/>
            <person name="Gore J."/>
            <person name="Moran M.A."/>
        </authorList>
    </citation>
    <scope>NUCLEOTIDE SEQUENCE [LARGE SCALE GENOMIC DNA]</scope>
    <source>
        <strain evidence="12">HF-Din03</strain>
    </source>
</reference>
<evidence type="ECO:0000256" key="1">
    <source>
        <dbReference type="ARBA" id="ARBA00004613"/>
    </source>
</evidence>
<dbReference type="InterPro" id="IPR043595">
    <property type="entry name" value="FaeB/C/D"/>
</dbReference>
<sequence length="272" mass="28946">MRRAAVLALLAGLWGQGAQAGCAAEAAPCETADGTYHIALPEAENPPVLIFLHGHGGEGAATLRNARLVAPLLARGWAVIAPDGQSRAPGRPRSWTFFPGWEGRDEPAFLAQVLGEASARFGLDADRAVLGGFSAGAFMVTYLACATPGAYRAYVPVSGGFWRPQPDRCAGPVHLFQTHGWADPVVPLEGRFLGGGRFQQGDIFAGLELWRQTNGCVEHKPDGFDQTGPFLRRRWQGCSGGSLEFALFPGGHTVPEGWADMMADWVEALPAP</sequence>
<keyword evidence="5 10" id="KW-0732">Signal</keyword>
<comment type="similarity">
    <text evidence="2">Belongs to the faeC family.</text>
</comment>
<evidence type="ECO:0000256" key="5">
    <source>
        <dbReference type="ARBA" id="ARBA00022729"/>
    </source>
</evidence>
<dbReference type="GO" id="GO:0005576">
    <property type="term" value="C:extracellular region"/>
    <property type="evidence" value="ECO:0007669"/>
    <property type="project" value="UniProtKB-SubCell"/>
</dbReference>
<comment type="function">
    <text evidence="9">Involved in degradation of plant cell walls. Hydrolyzes the feruloyl-arabinose ester bond in arabinoxylans, and the feruloyl-galactose ester bond in pectin. Active against paranitrophenyl-acetate, methyl ferulate and wheat arabinoxylan.</text>
</comment>
<keyword evidence="4" id="KW-0858">Xylan degradation</keyword>
<dbReference type="EMBL" id="JABXIY010000026">
    <property type="protein sequence ID" value="NVK97331.1"/>
    <property type="molecule type" value="Genomic_DNA"/>
</dbReference>
<dbReference type="PANTHER" id="PTHR38050:SF1">
    <property type="entry name" value="FERULOYL ESTERASE C"/>
    <property type="match status" value="1"/>
</dbReference>
<proteinExistence type="inferred from homology"/>
<evidence type="ECO:0000256" key="10">
    <source>
        <dbReference type="SAM" id="SignalP"/>
    </source>
</evidence>
<dbReference type="GO" id="GO:0030600">
    <property type="term" value="F:feruloyl esterase activity"/>
    <property type="evidence" value="ECO:0007669"/>
    <property type="project" value="InterPro"/>
</dbReference>
<comment type="caution">
    <text evidence="12">The sequence shown here is derived from an EMBL/GenBank/DDBJ whole genome shotgun (WGS) entry which is preliminary data.</text>
</comment>
<evidence type="ECO:0000256" key="3">
    <source>
        <dbReference type="ARBA" id="ARBA00022525"/>
    </source>
</evidence>
<evidence type="ECO:0000256" key="9">
    <source>
        <dbReference type="ARBA" id="ARBA00025250"/>
    </source>
</evidence>
<dbReference type="InterPro" id="IPR003140">
    <property type="entry name" value="PLipase/COase/thioEstase"/>
</dbReference>
<dbReference type="Gene3D" id="3.40.50.1820">
    <property type="entry name" value="alpha/beta hydrolase"/>
    <property type="match status" value="1"/>
</dbReference>
<dbReference type="OMA" id="FAGLELW"/>
<feature type="domain" description="Phospholipase/carboxylesterase/thioesterase" evidence="11">
    <location>
        <begin position="121"/>
        <end position="189"/>
    </location>
</feature>
<dbReference type="InterPro" id="IPR029058">
    <property type="entry name" value="AB_hydrolase_fold"/>
</dbReference>
<keyword evidence="8" id="KW-0624">Polysaccharide degradation</keyword>
<evidence type="ECO:0000313" key="13">
    <source>
        <dbReference type="Proteomes" id="UP000565723"/>
    </source>
</evidence>
<name>A0A850LGX5_9RHOB</name>
<evidence type="ECO:0000256" key="4">
    <source>
        <dbReference type="ARBA" id="ARBA00022651"/>
    </source>
</evidence>
<evidence type="ECO:0000256" key="7">
    <source>
        <dbReference type="ARBA" id="ARBA00023277"/>
    </source>
</evidence>
<organism evidence="12 13">
    <name type="scientific">Ruegeria pomeroyi</name>
    <dbReference type="NCBI Taxonomy" id="89184"/>
    <lineage>
        <taxon>Bacteria</taxon>
        <taxon>Pseudomonadati</taxon>
        <taxon>Pseudomonadota</taxon>
        <taxon>Alphaproteobacteria</taxon>
        <taxon>Rhodobacterales</taxon>
        <taxon>Roseobacteraceae</taxon>
        <taxon>Ruegeria</taxon>
    </lineage>
</organism>
<feature type="signal peptide" evidence="10">
    <location>
        <begin position="1"/>
        <end position="20"/>
    </location>
</feature>
<feature type="chain" id="PRO_5032855147" evidence="10">
    <location>
        <begin position="21"/>
        <end position="272"/>
    </location>
</feature>
<keyword evidence="7" id="KW-0119">Carbohydrate metabolism</keyword>
<evidence type="ECO:0000259" key="11">
    <source>
        <dbReference type="Pfam" id="PF02230"/>
    </source>
</evidence>
<dbReference type="AlphaFoldDB" id="A0A850LGX5"/>
<evidence type="ECO:0000256" key="2">
    <source>
        <dbReference type="ARBA" id="ARBA00010278"/>
    </source>
</evidence>
<gene>
    <name evidence="12" type="ORF">HW564_10410</name>
</gene>
<evidence type="ECO:0000313" key="12">
    <source>
        <dbReference type="EMBL" id="NVK97331.1"/>
    </source>
</evidence>
<dbReference type="RefSeq" id="WP_011048591.1">
    <property type="nucleotide sequence ID" value="NZ_CP076685.1"/>
</dbReference>